<dbReference type="InterPro" id="IPR050095">
    <property type="entry name" value="ECF_ABC_transporter_ATP-bd"/>
</dbReference>
<evidence type="ECO:0000256" key="2">
    <source>
        <dbReference type="ARBA" id="ARBA00022741"/>
    </source>
</evidence>
<feature type="domain" description="ABC transporter" evidence="4">
    <location>
        <begin position="4"/>
        <end position="228"/>
    </location>
</feature>
<keyword evidence="3" id="KW-0067">ATP-binding</keyword>
<reference evidence="5 6" key="1">
    <citation type="submission" date="2017-03" db="EMBL/GenBank/DDBJ databases">
        <title>Genome sequencing of Shewanella japonica KCTC 22435.</title>
        <authorList>
            <person name="Kim K.M."/>
        </authorList>
    </citation>
    <scope>NUCLEOTIDE SEQUENCE [LARGE SCALE GENOMIC DNA]</scope>
    <source>
        <strain evidence="5 6">KCTC 22435</strain>
    </source>
</reference>
<evidence type="ECO:0000259" key="4">
    <source>
        <dbReference type="PROSITE" id="PS50893"/>
    </source>
</evidence>
<organism evidence="5 6">
    <name type="scientific">Shewanella japonica</name>
    <dbReference type="NCBI Taxonomy" id="93973"/>
    <lineage>
        <taxon>Bacteria</taxon>
        <taxon>Pseudomonadati</taxon>
        <taxon>Pseudomonadota</taxon>
        <taxon>Gammaproteobacteria</taxon>
        <taxon>Alteromonadales</taxon>
        <taxon>Shewanellaceae</taxon>
        <taxon>Shewanella</taxon>
    </lineage>
</organism>
<dbReference type="InterPro" id="IPR015856">
    <property type="entry name" value="ABC_transpr_CbiO/EcfA_su"/>
</dbReference>
<dbReference type="SMART" id="SM00382">
    <property type="entry name" value="AAA"/>
    <property type="match status" value="2"/>
</dbReference>
<dbReference type="SUPFAM" id="SSF52540">
    <property type="entry name" value="P-loop containing nucleoside triphosphate hydrolases"/>
    <property type="match status" value="2"/>
</dbReference>
<dbReference type="PROSITE" id="PS50893">
    <property type="entry name" value="ABC_TRANSPORTER_2"/>
    <property type="match status" value="2"/>
</dbReference>
<dbReference type="Pfam" id="PF00005">
    <property type="entry name" value="ABC_tran"/>
    <property type="match status" value="2"/>
</dbReference>
<accession>A0ABM6JN13</accession>
<sequence>MTLLALHEVSFRHQSSSVALFKQLNFTVIAGECHCICGETGAGKSSLLQLMAMPSEFDFKGEILHSDGLRLGLVMQDPHIQLIRETVGAEVAFGLENLAFPAPEMLQLVLQALQQVGLDLPLDTQVSNLSLGQKYRLMLAAQLVLRPNVIFIDEPWAQLDDAGVVELNEALKQLVDSGVSVVMTEHHSAAFSQVINTHWLLKNGVLNKQDKAPIQKAETCPLTHLANKPQLRENTELWRLNMPAVQAITVSVQTDIRLAISPLTVQFTDKPPLIELSQELQLYAGEMVGLFGENGCGKTSLLNQIVGIDDKNQHAILMLGKPVKLGTFGQDLGFLMQRPSRQLFEVSVQQEVEFSLKRFGLPVSRASEILTQLNISHLAAQSPHKLSYGQQHLVALASVLCLKPKVLLLDDPFAGLDSQYFSYVIDALTDFCLQGGAILITSHRPIMKTHLSKVWQIAGGKLTQCFQRERYFLHEKDSQLEQLSQQGQAFQKGQASGRQPALADMCEVNL</sequence>
<evidence type="ECO:0000313" key="6">
    <source>
        <dbReference type="Proteomes" id="UP000191820"/>
    </source>
</evidence>
<keyword evidence="6" id="KW-1185">Reference proteome</keyword>
<dbReference type="CDD" id="cd03225">
    <property type="entry name" value="ABC_cobalt_CbiO_domain1"/>
    <property type="match status" value="2"/>
</dbReference>
<dbReference type="InterPro" id="IPR003593">
    <property type="entry name" value="AAA+_ATPase"/>
</dbReference>
<proteinExistence type="predicted"/>
<dbReference type="RefSeq" id="WP_080916030.1">
    <property type="nucleotide sequence ID" value="NZ_CP020472.1"/>
</dbReference>
<feature type="domain" description="ABC transporter" evidence="4">
    <location>
        <begin position="260"/>
        <end position="484"/>
    </location>
</feature>
<name>A0ABM6JN13_9GAMM</name>
<dbReference type="EMBL" id="CP020472">
    <property type="protein sequence ID" value="ARD22834.1"/>
    <property type="molecule type" value="Genomic_DNA"/>
</dbReference>
<dbReference type="PANTHER" id="PTHR43553">
    <property type="entry name" value="HEAVY METAL TRANSPORTER"/>
    <property type="match status" value="1"/>
</dbReference>
<dbReference type="InterPro" id="IPR027417">
    <property type="entry name" value="P-loop_NTPase"/>
</dbReference>
<gene>
    <name evidence="5" type="ORF">SJ2017_2544</name>
</gene>
<keyword evidence="2" id="KW-0547">Nucleotide-binding</keyword>
<protein>
    <submittedName>
        <fullName evidence="5">ABC transporter</fullName>
    </submittedName>
</protein>
<evidence type="ECO:0000256" key="1">
    <source>
        <dbReference type="ARBA" id="ARBA00022448"/>
    </source>
</evidence>
<evidence type="ECO:0000313" key="5">
    <source>
        <dbReference type="EMBL" id="ARD22834.1"/>
    </source>
</evidence>
<evidence type="ECO:0000256" key="3">
    <source>
        <dbReference type="ARBA" id="ARBA00022840"/>
    </source>
</evidence>
<dbReference type="Gene3D" id="3.40.50.300">
    <property type="entry name" value="P-loop containing nucleotide triphosphate hydrolases"/>
    <property type="match status" value="2"/>
</dbReference>
<dbReference type="Proteomes" id="UP000191820">
    <property type="component" value="Chromosome"/>
</dbReference>
<keyword evidence="1" id="KW-0813">Transport</keyword>
<dbReference type="InterPro" id="IPR003439">
    <property type="entry name" value="ABC_transporter-like_ATP-bd"/>
</dbReference>